<dbReference type="EMBL" id="QFYS01000003">
    <property type="protein sequence ID" value="RAK66596.1"/>
    <property type="molecule type" value="Genomic_DNA"/>
</dbReference>
<evidence type="ECO:0000313" key="2">
    <source>
        <dbReference type="EMBL" id="RAK66596.1"/>
    </source>
</evidence>
<organism evidence="2 3">
    <name type="scientific">Phenylobacterium kunshanense</name>
    <dbReference type="NCBI Taxonomy" id="1445034"/>
    <lineage>
        <taxon>Bacteria</taxon>
        <taxon>Pseudomonadati</taxon>
        <taxon>Pseudomonadota</taxon>
        <taxon>Alphaproteobacteria</taxon>
        <taxon>Caulobacterales</taxon>
        <taxon>Caulobacteraceae</taxon>
        <taxon>Phenylobacterium</taxon>
    </lineage>
</organism>
<reference evidence="2 3" key="1">
    <citation type="submission" date="2018-05" db="EMBL/GenBank/DDBJ databases">
        <authorList>
            <person name="Lanie J.A."/>
            <person name="Ng W.-L."/>
            <person name="Kazmierczak K.M."/>
            <person name="Andrzejewski T.M."/>
            <person name="Davidsen T.M."/>
            <person name="Wayne K.J."/>
            <person name="Tettelin H."/>
            <person name="Glass J.I."/>
            <person name="Rusch D."/>
            <person name="Podicherti R."/>
            <person name="Tsui H.-C.T."/>
            <person name="Winkler M.E."/>
        </authorList>
    </citation>
    <scope>NUCLEOTIDE SEQUENCE [LARGE SCALE GENOMIC DNA]</scope>
    <source>
        <strain evidence="2 3">BUT-10</strain>
    </source>
</reference>
<dbReference type="InterPro" id="IPR013424">
    <property type="entry name" value="Ice-binding_C"/>
</dbReference>
<comment type="caution">
    <text evidence="2">The sequence shown here is derived from an EMBL/GenBank/DDBJ whole genome shotgun (WGS) entry which is preliminary data.</text>
</comment>
<dbReference type="NCBIfam" id="TIGR02595">
    <property type="entry name" value="PEP_CTERM"/>
    <property type="match status" value="1"/>
</dbReference>
<dbReference type="Proteomes" id="UP000249524">
    <property type="component" value="Unassembled WGS sequence"/>
</dbReference>
<proteinExistence type="predicted"/>
<keyword evidence="3" id="KW-1185">Reference proteome</keyword>
<dbReference type="OrthoDB" id="8198236at2"/>
<dbReference type="AlphaFoldDB" id="A0A328BKT3"/>
<dbReference type="Pfam" id="PF07589">
    <property type="entry name" value="PEP-CTERM"/>
    <property type="match status" value="1"/>
</dbReference>
<sequence>MMLQTFGDTAAVDVSYQNVRPDGTVVGAAQQFYANYGDLGKVLTAGSYLDGTLGQVTIKARDGYRISLLDFDFVGYVNFAPTLPLKVLDLLGNELVGGVYSTGSGSTHSSLAVNSAFLDGIVIRWGPDASVGGIDNIRYEVQGAVPEPATWAMMILGFGGVGALLRHRRMNPLAAMA</sequence>
<accession>A0A328BKT3</accession>
<evidence type="ECO:0000313" key="3">
    <source>
        <dbReference type="Proteomes" id="UP000249524"/>
    </source>
</evidence>
<feature type="domain" description="Ice-binding protein C-terminal" evidence="1">
    <location>
        <begin position="144"/>
        <end position="169"/>
    </location>
</feature>
<evidence type="ECO:0000259" key="1">
    <source>
        <dbReference type="Pfam" id="PF07589"/>
    </source>
</evidence>
<dbReference type="NCBIfam" id="NF035944">
    <property type="entry name" value="PEPxxWA-CTERM"/>
    <property type="match status" value="1"/>
</dbReference>
<name>A0A328BKT3_9CAUL</name>
<gene>
    <name evidence="2" type="ORF">DJ019_08240</name>
</gene>
<protein>
    <recommendedName>
        <fullName evidence="1">Ice-binding protein C-terminal domain-containing protein</fullName>
    </recommendedName>
</protein>